<comment type="caution">
    <text evidence="6">The sequence shown here is derived from an EMBL/GenBank/DDBJ whole genome shotgun (WGS) entry which is preliminary data.</text>
</comment>
<dbReference type="SUPFAM" id="SSF48403">
    <property type="entry name" value="Ankyrin repeat"/>
    <property type="match status" value="1"/>
</dbReference>
<keyword evidence="2" id="KW-0677">Repeat</keyword>
<dbReference type="Proteomes" id="UP001552299">
    <property type="component" value="Unassembled WGS sequence"/>
</dbReference>
<sequence>MIHQSRVLLGRQGERPPQSFTPNGRNLTETIAHDQMPTWSIDLDLDGFELDPEDLHPSIPLKKVPAGDVFEAARAGDVDRLRCLLDSGVNVNARDRWDSVALYYACLAGHVEAARMLLEAGAICSEHTFDGDRCHYAALNLRVRRLLKAFEARPPPLAPLPAALRDTFLSCPANRVAYLEQCDDFTAAALRAAGQISFSEVSIPPDITFYVDGRPIAAHRVILSARSPFFKRKFELDWKERKEVRFSSQKLSYSALYSLIHFFYSDRLEVAVDDMEDLARTCKACQCEELQKIVQKEFIHQKYAEYKSLKEVDNSQKRFILQGLSIPEEDRLPSALRQILQSSVVKSLYKHADDNLYELHMGQYGDDLADVCIKVGKRIFRCHQVILASRSEYFKARLSRMTDFLENNDCISSSSVPFLVEHELSTEVFEKMIEYMYTDGLTDVDPNQAEEMFDAASRYLLFSLKRAVADALLSHLEMASPAELCHWVILSDMYGVMKIREYCLDIMACNFETFAETREFRAMLLTLPPPSGDSSLRTTRPSAPGSIDYSGQANLLDDLREKWLEAEGAELDKRDESAVQFDKRLEMLMLMAENEVGDIHGYFVDKVPNL</sequence>
<dbReference type="SMART" id="SM00225">
    <property type="entry name" value="BTB"/>
    <property type="match status" value="2"/>
</dbReference>
<evidence type="ECO:0000256" key="1">
    <source>
        <dbReference type="ARBA" id="ARBA00004906"/>
    </source>
</evidence>
<evidence type="ECO:0000259" key="5">
    <source>
        <dbReference type="PROSITE" id="PS50097"/>
    </source>
</evidence>
<proteinExistence type="predicted"/>
<evidence type="ECO:0000256" key="3">
    <source>
        <dbReference type="ARBA" id="ARBA00023043"/>
    </source>
</evidence>
<keyword evidence="7" id="KW-1185">Reference proteome</keyword>
<dbReference type="FunFam" id="3.30.710.10:FF:000144">
    <property type="entry name" value="BTB/POZ domain-containing protein"/>
    <property type="match status" value="1"/>
</dbReference>
<dbReference type="InterPro" id="IPR002110">
    <property type="entry name" value="Ankyrin_rpt"/>
</dbReference>
<accession>A0ABD0UT62</accession>
<organism evidence="6 7">
    <name type="scientific">Dendrobium thyrsiflorum</name>
    <name type="common">Pinecone-like raceme dendrobium</name>
    <name type="synonym">Orchid</name>
    <dbReference type="NCBI Taxonomy" id="117978"/>
    <lineage>
        <taxon>Eukaryota</taxon>
        <taxon>Viridiplantae</taxon>
        <taxon>Streptophyta</taxon>
        <taxon>Embryophyta</taxon>
        <taxon>Tracheophyta</taxon>
        <taxon>Spermatophyta</taxon>
        <taxon>Magnoliopsida</taxon>
        <taxon>Liliopsida</taxon>
        <taxon>Asparagales</taxon>
        <taxon>Orchidaceae</taxon>
        <taxon>Epidendroideae</taxon>
        <taxon>Malaxideae</taxon>
        <taxon>Dendrobiinae</taxon>
        <taxon>Dendrobium</taxon>
    </lineage>
</organism>
<dbReference type="InterPro" id="IPR000210">
    <property type="entry name" value="BTB/POZ_dom"/>
</dbReference>
<dbReference type="InterPro" id="IPR044515">
    <property type="entry name" value="ABTB1"/>
</dbReference>
<evidence type="ECO:0000313" key="6">
    <source>
        <dbReference type="EMBL" id="KAL0916069.1"/>
    </source>
</evidence>
<dbReference type="PANTHER" id="PTHR46231">
    <property type="entry name" value="ANKYRIN REPEAT AND BTB/POZ DOMAIN-CONTAINING PROTEIN 1"/>
    <property type="match status" value="1"/>
</dbReference>
<dbReference type="AlphaFoldDB" id="A0ABD0UT62"/>
<dbReference type="Gene3D" id="1.25.40.20">
    <property type="entry name" value="Ankyrin repeat-containing domain"/>
    <property type="match status" value="1"/>
</dbReference>
<dbReference type="Pfam" id="PF13637">
    <property type="entry name" value="Ank_4"/>
    <property type="match status" value="1"/>
</dbReference>
<feature type="domain" description="BTB" evidence="5">
    <location>
        <begin position="205"/>
        <end position="272"/>
    </location>
</feature>
<dbReference type="EMBL" id="JANQDX010000011">
    <property type="protein sequence ID" value="KAL0916069.1"/>
    <property type="molecule type" value="Genomic_DNA"/>
</dbReference>
<dbReference type="CDD" id="cd18186">
    <property type="entry name" value="BTB_POZ_ZBTB_KLHL-like"/>
    <property type="match status" value="1"/>
</dbReference>
<keyword evidence="3" id="KW-0040">ANK repeat</keyword>
<reference evidence="6 7" key="1">
    <citation type="journal article" date="2024" name="Plant Biotechnol. J.">
        <title>Dendrobium thyrsiflorum genome and its molecular insights into genes involved in important horticultural traits.</title>
        <authorList>
            <person name="Chen B."/>
            <person name="Wang J.Y."/>
            <person name="Zheng P.J."/>
            <person name="Li K.L."/>
            <person name="Liang Y.M."/>
            <person name="Chen X.F."/>
            <person name="Zhang C."/>
            <person name="Zhao X."/>
            <person name="He X."/>
            <person name="Zhang G.Q."/>
            <person name="Liu Z.J."/>
            <person name="Xu Q."/>
        </authorList>
    </citation>
    <scope>NUCLEOTIDE SEQUENCE [LARGE SCALE GENOMIC DNA]</scope>
    <source>
        <strain evidence="6">GZMU011</strain>
    </source>
</reference>
<feature type="domain" description="BTB" evidence="5">
    <location>
        <begin position="369"/>
        <end position="445"/>
    </location>
</feature>
<comment type="pathway">
    <text evidence="1">Protein modification; protein ubiquitination.</text>
</comment>
<dbReference type="InterPro" id="IPR036770">
    <property type="entry name" value="Ankyrin_rpt-contain_sf"/>
</dbReference>
<dbReference type="PANTHER" id="PTHR46231:SF1">
    <property type="entry name" value="ANKYRIN REPEAT AND BTB_POZ DOMAIN-CONTAINING PROTEIN 1"/>
    <property type="match status" value="1"/>
</dbReference>
<feature type="region of interest" description="Disordered" evidence="4">
    <location>
        <begin position="1"/>
        <end position="23"/>
    </location>
</feature>
<dbReference type="FunFam" id="1.25.40.20:FF:000328">
    <property type="entry name" value="BTB/POZ domain-containing protein"/>
    <property type="match status" value="1"/>
</dbReference>
<gene>
    <name evidence="6" type="ORF">M5K25_013552</name>
</gene>
<protein>
    <recommendedName>
        <fullName evidence="5">BTB domain-containing protein</fullName>
    </recommendedName>
</protein>
<dbReference type="InterPro" id="IPR011333">
    <property type="entry name" value="SKP1/BTB/POZ_sf"/>
</dbReference>
<dbReference type="Pfam" id="PF00651">
    <property type="entry name" value="BTB"/>
    <property type="match status" value="2"/>
</dbReference>
<evidence type="ECO:0000313" key="7">
    <source>
        <dbReference type="Proteomes" id="UP001552299"/>
    </source>
</evidence>
<dbReference type="PROSITE" id="PS50097">
    <property type="entry name" value="BTB"/>
    <property type="match status" value="2"/>
</dbReference>
<dbReference type="SUPFAM" id="SSF54695">
    <property type="entry name" value="POZ domain"/>
    <property type="match status" value="2"/>
</dbReference>
<dbReference type="Gene3D" id="3.30.710.10">
    <property type="entry name" value="Potassium Channel Kv1.1, Chain A"/>
    <property type="match status" value="2"/>
</dbReference>
<name>A0ABD0UT62_DENTH</name>
<evidence type="ECO:0000256" key="2">
    <source>
        <dbReference type="ARBA" id="ARBA00022737"/>
    </source>
</evidence>
<evidence type="ECO:0000256" key="4">
    <source>
        <dbReference type="SAM" id="MobiDB-lite"/>
    </source>
</evidence>